<feature type="transmembrane region" description="Helical" evidence="8">
    <location>
        <begin position="366"/>
        <end position="387"/>
    </location>
</feature>
<evidence type="ECO:0000256" key="6">
    <source>
        <dbReference type="ARBA" id="ARBA00022989"/>
    </source>
</evidence>
<evidence type="ECO:0000256" key="3">
    <source>
        <dbReference type="ARBA" id="ARBA00022448"/>
    </source>
</evidence>
<evidence type="ECO:0000256" key="7">
    <source>
        <dbReference type="ARBA" id="ARBA00023136"/>
    </source>
</evidence>
<dbReference type="Proteomes" id="UP001501599">
    <property type="component" value="Unassembled WGS sequence"/>
</dbReference>
<reference evidence="9 10" key="1">
    <citation type="journal article" date="2019" name="Int. J. Syst. Evol. Microbiol.">
        <title>The Global Catalogue of Microorganisms (GCM) 10K type strain sequencing project: providing services to taxonomists for standard genome sequencing and annotation.</title>
        <authorList>
            <consortium name="The Broad Institute Genomics Platform"/>
            <consortium name="The Broad Institute Genome Sequencing Center for Infectious Disease"/>
            <person name="Wu L."/>
            <person name="Ma J."/>
        </authorList>
    </citation>
    <scope>NUCLEOTIDE SEQUENCE [LARGE SCALE GENOMIC DNA]</scope>
    <source>
        <strain evidence="9 10">JCM 16026</strain>
    </source>
</reference>
<keyword evidence="7 8" id="KW-0472">Membrane</keyword>
<feature type="transmembrane region" description="Helical" evidence="8">
    <location>
        <begin position="261"/>
        <end position="279"/>
    </location>
</feature>
<feature type="transmembrane region" description="Helical" evidence="8">
    <location>
        <begin position="635"/>
        <end position="653"/>
    </location>
</feature>
<keyword evidence="3" id="KW-0813">Transport</keyword>
<feature type="transmembrane region" description="Helical" evidence="8">
    <location>
        <begin position="327"/>
        <end position="345"/>
    </location>
</feature>
<dbReference type="InterPro" id="IPR037294">
    <property type="entry name" value="ABC_BtuC-like"/>
</dbReference>
<feature type="transmembrane region" description="Helical" evidence="8">
    <location>
        <begin position="588"/>
        <end position="615"/>
    </location>
</feature>
<evidence type="ECO:0000313" key="9">
    <source>
        <dbReference type="EMBL" id="GAA2172823.1"/>
    </source>
</evidence>
<feature type="transmembrane region" description="Helical" evidence="8">
    <location>
        <begin position="550"/>
        <end position="567"/>
    </location>
</feature>
<feature type="transmembrane region" description="Helical" evidence="8">
    <location>
        <begin position="448"/>
        <end position="467"/>
    </location>
</feature>
<feature type="transmembrane region" description="Helical" evidence="8">
    <location>
        <begin position="198"/>
        <end position="220"/>
    </location>
</feature>
<feature type="transmembrane region" description="Helical" evidence="8">
    <location>
        <begin position="20"/>
        <end position="40"/>
    </location>
</feature>
<comment type="caution">
    <text evidence="9">The sequence shown here is derived from an EMBL/GenBank/DDBJ whole genome shotgun (WGS) entry which is preliminary data.</text>
</comment>
<keyword evidence="5 8" id="KW-0812">Transmembrane</keyword>
<gene>
    <name evidence="9" type="primary">cdtC</name>
    <name evidence="9" type="ORF">GCM10009846_12270</name>
</gene>
<comment type="subcellular location">
    <subcellularLocation>
        <location evidence="1">Cell membrane</location>
        <topology evidence="1">Multi-pass membrane protein</topology>
    </subcellularLocation>
</comment>
<feature type="transmembrane region" description="Helical" evidence="8">
    <location>
        <begin position="157"/>
        <end position="178"/>
    </location>
</feature>
<sequence length="689" mass="69169">MSVATASAPVVERRRIGAGVGVLAVALVALLLPLSIWHLAQGTTSLGLADVVGWALGDDRLDAIMQDGRVPRLAAALLVGLALGVAGYAMQSLVRNPLASPDTLAVNGGAAAALGLSAALGITLPFVGGAAVAFVGGLVAAAVVVAIGQGKGQSTRLILVGTALALALQSVVTVTILLNEQETRGLFAWGVGRLSQNGIGTVAQALPIVLVAIAALLLLARRLDLLALGEDTASLLGVGVRRLRLVTLVASVLLAASAVAVAGPIGFVGLAAPAAIRLAGSRIGGLHRHVVALPIAGLAGAALVLVADVLLRAVLQGTASLDVPTGVVTSIVGAVFLVVLARTLPGADQAEPMSALGERSTFRRPWIPMVAAALLVLAVVVTALLVGGRPMLLGDLLNWLQGAAGRQVTIALDTGAPRVVAGVLAGAALALAGSLVQTVARNPLADPYLLGVANGAGFGAVTVITLVSGASGWLVASGALAGGILAAAIVLVVVGWRMLGTLRLVLTGIGVSAAFGALTSMLITTTDPWNAAKAITWLAGSTYGRGFDDSLPVLVAIVACGVVAWALRHDLDLVQLDQDTPRLLGVRLARLQLLALVLAVLLTGTAVAAVGVVAFVGLIAPHAARALVGSAHHRFVPLAILLGAALVGLADLLGRRLVFPDQLPAGVMTSLVGVPYFILLVLQSRRPAR</sequence>
<evidence type="ECO:0000313" key="10">
    <source>
        <dbReference type="Proteomes" id="UP001501599"/>
    </source>
</evidence>
<evidence type="ECO:0000256" key="4">
    <source>
        <dbReference type="ARBA" id="ARBA00022475"/>
    </source>
</evidence>
<keyword evidence="10" id="KW-1185">Reference proteome</keyword>
<feature type="transmembrane region" description="Helical" evidence="8">
    <location>
        <begin position="103"/>
        <end position="124"/>
    </location>
</feature>
<proteinExistence type="inferred from homology"/>
<evidence type="ECO:0000256" key="2">
    <source>
        <dbReference type="ARBA" id="ARBA00007935"/>
    </source>
</evidence>
<evidence type="ECO:0000256" key="5">
    <source>
        <dbReference type="ARBA" id="ARBA00022692"/>
    </source>
</evidence>
<protein>
    <submittedName>
        <fullName evidence="9">Siderophore ABC transporter permease CdtC</fullName>
    </submittedName>
</protein>
<evidence type="ECO:0000256" key="1">
    <source>
        <dbReference type="ARBA" id="ARBA00004651"/>
    </source>
</evidence>
<dbReference type="PANTHER" id="PTHR30472">
    <property type="entry name" value="FERRIC ENTEROBACTIN TRANSPORT SYSTEM PERMEASE PROTEIN"/>
    <property type="match status" value="1"/>
</dbReference>
<dbReference type="EMBL" id="BAAAQT010000005">
    <property type="protein sequence ID" value="GAA2172823.1"/>
    <property type="molecule type" value="Genomic_DNA"/>
</dbReference>
<organism evidence="9 10">
    <name type="scientific">Agrococcus versicolor</name>
    <dbReference type="NCBI Taxonomy" id="501482"/>
    <lineage>
        <taxon>Bacteria</taxon>
        <taxon>Bacillati</taxon>
        <taxon>Actinomycetota</taxon>
        <taxon>Actinomycetes</taxon>
        <taxon>Micrococcales</taxon>
        <taxon>Microbacteriaceae</taxon>
        <taxon>Agrococcus</taxon>
    </lineage>
</organism>
<feature type="transmembrane region" description="Helical" evidence="8">
    <location>
        <begin position="501"/>
        <end position="523"/>
    </location>
</feature>
<dbReference type="CDD" id="cd06550">
    <property type="entry name" value="TM_ABC_iron-siderophores_like"/>
    <property type="match status" value="1"/>
</dbReference>
<dbReference type="InterPro" id="IPR000522">
    <property type="entry name" value="ABC_transptr_permease_BtuC"/>
</dbReference>
<feature type="transmembrane region" description="Helical" evidence="8">
    <location>
        <begin position="419"/>
        <end position="436"/>
    </location>
</feature>
<dbReference type="PANTHER" id="PTHR30472:SF37">
    <property type="entry name" value="FE(3+) DICITRATE TRANSPORT SYSTEM PERMEASE PROTEIN FECD-RELATED"/>
    <property type="match status" value="1"/>
</dbReference>
<keyword evidence="4" id="KW-1003">Cell membrane</keyword>
<feature type="transmembrane region" description="Helical" evidence="8">
    <location>
        <begin position="665"/>
        <end position="683"/>
    </location>
</feature>
<evidence type="ECO:0000256" key="8">
    <source>
        <dbReference type="SAM" id="Phobius"/>
    </source>
</evidence>
<feature type="transmembrane region" description="Helical" evidence="8">
    <location>
        <begin position="291"/>
        <end position="315"/>
    </location>
</feature>
<dbReference type="RefSeq" id="WP_344341602.1">
    <property type="nucleotide sequence ID" value="NZ_BAAAQT010000005.1"/>
</dbReference>
<dbReference type="SUPFAM" id="SSF81345">
    <property type="entry name" value="ABC transporter involved in vitamin B12 uptake, BtuC"/>
    <property type="match status" value="2"/>
</dbReference>
<feature type="transmembrane region" description="Helical" evidence="8">
    <location>
        <begin position="73"/>
        <end position="91"/>
    </location>
</feature>
<name>A0ABN3AP79_9MICO</name>
<keyword evidence="6 8" id="KW-1133">Transmembrane helix</keyword>
<dbReference type="Gene3D" id="1.10.3470.10">
    <property type="entry name" value="ABC transporter involved in vitamin B12 uptake, BtuC"/>
    <property type="match status" value="2"/>
</dbReference>
<feature type="transmembrane region" description="Helical" evidence="8">
    <location>
        <begin position="473"/>
        <end position="494"/>
    </location>
</feature>
<feature type="transmembrane region" description="Helical" evidence="8">
    <location>
        <begin position="130"/>
        <end position="148"/>
    </location>
</feature>
<comment type="similarity">
    <text evidence="2">Belongs to the binding-protein-dependent transport system permease family. FecCD subfamily.</text>
</comment>
<accession>A0ABN3AP79</accession>
<dbReference type="Pfam" id="PF01032">
    <property type="entry name" value="FecCD"/>
    <property type="match status" value="2"/>
</dbReference>